<keyword evidence="2" id="KW-1185">Reference proteome</keyword>
<dbReference type="InterPro" id="IPR016024">
    <property type="entry name" value="ARM-type_fold"/>
</dbReference>
<dbReference type="InterPro" id="IPR014825">
    <property type="entry name" value="DNA_alkylation"/>
</dbReference>
<dbReference type="Proteomes" id="UP000233742">
    <property type="component" value="Chromosome"/>
</dbReference>
<dbReference type="OrthoDB" id="9775346at2"/>
<protein>
    <submittedName>
        <fullName evidence="1">DNA alkylation repair protein</fullName>
    </submittedName>
</protein>
<reference evidence="1 2" key="1">
    <citation type="submission" date="2017-12" db="EMBL/GenBank/DDBJ databases">
        <authorList>
            <person name="Hurst M.R.H."/>
        </authorList>
    </citation>
    <scope>NUCLEOTIDE SEQUENCE [LARGE SCALE GENOMIC DNA]</scope>
    <source>
        <strain evidence="1 2">BM15</strain>
    </source>
</reference>
<dbReference type="Gene3D" id="1.25.10.90">
    <property type="match status" value="1"/>
</dbReference>
<evidence type="ECO:0000313" key="1">
    <source>
        <dbReference type="EMBL" id="AUH34505.1"/>
    </source>
</evidence>
<dbReference type="AlphaFoldDB" id="A0A2K9ES10"/>
<gene>
    <name evidence="1" type="ORF">CUV01_14925</name>
</gene>
<accession>A0A2K9ES10</accession>
<name>A0A2K9ES10_9RHOB</name>
<evidence type="ECO:0000313" key="2">
    <source>
        <dbReference type="Proteomes" id="UP000233742"/>
    </source>
</evidence>
<sequence>MTELTALTELADQAKAAQMAAYHKAERPYLGIAVPQIEALVAQWRSERDIAGRVALAGQLWDSNIHEARIAAAKLLTQARISDDGAVWAVLAGWVPDFDGWAIADQTMSAASRRLIADPARLDEVAGWTGSDQMWTRRAALVGTLPWAKMNHPKADDLDRRERILGWAASMVDDREWFIQKAIAWWLRDLSKRDAPRVQTFLAEYGARMKPFARREAGRLLQDR</sequence>
<dbReference type="PANTHER" id="PTHR34070">
    <property type="entry name" value="ARMADILLO-TYPE FOLD"/>
    <property type="match status" value="1"/>
</dbReference>
<dbReference type="CDD" id="cd06561">
    <property type="entry name" value="AlkD_like"/>
    <property type="match status" value="1"/>
</dbReference>
<dbReference type="SUPFAM" id="SSF48371">
    <property type="entry name" value="ARM repeat"/>
    <property type="match status" value="1"/>
</dbReference>
<dbReference type="PANTHER" id="PTHR34070:SF1">
    <property type="entry name" value="DNA ALKYLATION REPAIR PROTEIN"/>
    <property type="match status" value="1"/>
</dbReference>
<dbReference type="EMBL" id="CP025408">
    <property type="protein sequence ID" value="AUH34505.1"/>
    <property type="molecule type" value="Genomic_DNA"/>
</dbReference>
<organism evidence="1 2">
    <name type="scientific">Paracoccus tegillarcae</name>
    <dbReference type="NCBI Taxonomy" id="1529068"/>
    <lineage>
        <taxon>Bacteria</taxon>
        <taxon>Pseudomonadati</taxon>
        <taxon>Pseudomonadota</taxon>
        <taxon>Alphaproteobacteria</taxon>
        <taxon>Rhodobacterales</taxon>
        <taxon>Paracoccaceae</taxon>
        <taxon>Paracoccus</taxon>
    </lineage>
</organism>
<dbReference type="RefSeq" id="WP_101461167.1">
    <property type="nucleotide sequence ID" value="NZ_CP025408.1"/>
</dbReference>
<proteinExistence type="predicted"/>
<dbReference type="KEGG" id="paro:CUV01_14925"/>
<dbReference type="Pfam" id="PF08713">
    <property type="entry name" value="DNA_alkylation"/>
    <property type="match status" value="1"/>
</dbReference>